<organism evidence="2 3">
    <name type="scientific">Maribacter hydrothermalis</name>
    <dbReference type="NCBI Taxonomy" id="1836467"/>
    <lineage>
        <taxon>Bacteria</taxon>
        <taxon>Pseudomonadati</taxon>
        <taxon>Bacteroidota</taxon>
        <taxon>Flavobacteriia</taxon>
        <taxon>Flavobacteriales</taxon>
        <taxon>Flavobacteriaceae</taxon>
        <taxon>Maribacter</taxon>
    </lineage>
</organism>
<protein>
    <recommendedName>
        <fullName evidence="4">DUF2490 domain-containing protein</fullName>
    </recommendedName>
</protein>
<dbReference type="KEGG" id="mart:BTR34_00705"/>
<feature type="chain" id="PRO_5008602483" description="DUF2490 domain-containing protein" evidence="1">
    <location>
        <begin position="20"/>
        <end position="239"/>
    </location>
</feature>
<feature type="signal peptide" evidence="1">
    <location>
        <begin position="1"/>
        <end position="19"/>
    </location>
</feature>
<proteinExistence type="predicted"/>
<evidence type="ECO:0008006" key="4">
    <source>
        <dbReference type="Google" id="ProtNLM"/>
    </source>
</evidence>
<dbReference type="AlphaFoldDB" id="A0A1B7ZC23"/>
<keyword evidence="1" id="KW-0732">Signal</keyword>
<accession>A0A1B7ZC23</accession>
<dbReference type="EMBL" id="LZFP01000008">
    <property type="protein sequence ID" value="OBR40456.1"/>
    <property type="molecule type" value="Genomic_DNA"/>
</dbReference>
<keyword evidence="3" id="KW-1185">Reference proteome</keyword>
<dbReference type="RefSeq" id="WP_068484060.1">
    <property type="nucleotide sequence ID" value="NZ_CP018760.1"/>
</dbReference>
<gene>
    <name evidence="2" type="ORF">A9200_15910</name>
</gene>
<dbReference type="InterPro" id="IPR019619">
    <property type="entry name" value="DUF2490"/>
</dbReference>
<dbReference type="STRING" id="1836467.BTR34_00705"/>
<sequence length="239" mass="28060">MKKVITLLILLATITPTNAQSEVTGEDELGSWFMYFGTNKIAEKWSIHTEAQFRYYETADNFNQLLLRTGANYHINPDAIATIGYGYIDTDPTFLGSLKEANLAEHRIFEQFILKNKVWEFKFEHRYRLEQRFISQTDILSDPEQDLGRTEHRARYRLQVTLPLTDIFFLNFYDEIFINLQNEAFGQNRLYAAVGVNVTDNLSMQFGYLRNDFRTTDYDRLQLGVVFNTDLRGIFKKKE</sequence>
<evidence type="ECO:0000313" key="2">
    <source>
        <dbReference type="EMBL" id="OBR40456.1"/>
    </source>
</evidence>
<evidence type="ECO:0000313" key="3">
    <source>
        <dbReference type="Proteomes" id="UP000092164"/>
    </source>
</evidence>
<dbReference type="Pfam" id="PF10677">
    <property type="entry name" value="DUF2490"/>
    <property type="match status" value="1"/>
</dbReference>
<evidence type="ECO:0000256" key="1">
    <source>
        <dbReference type="SAM" id="SignalP"/>
    </source>
</evidence>
<name>A0A1B7ZC23_9FLAO</name>
<dbReference type="OrthoDB" id="1118734at2"/>
<reference evidence="3" key="1">
    <citation type="submission" date="2016-06" db="EMBL/GenBank/DDBJ databases">
        <authorList>
            <person name="Zhan P."/>
        </authorList>
    </citation>
    <scope>NUCLEOTIDE SEQUENCE [LARGE SCALE GENOMIC DNA]</scope>
    <source>
        <strain evidence="3">T28</strain>
    </source>
</reference>
<comment type="caution">
    <text evidence="2">The sequence shown here is derived from an EMBL/GenBank/DDBJ whole genome shotgun (WGS) entry which is preliminary data.</text>
</comment>
<dbReference type="Proteomes" id="UP000092164">
    <property type="component" value="Unassembled WGS sequence"/>
</dbReference>